<feature type="compositionally biased region" description="Basic residues" evidence="9">
    <location>
        <begin position="536"/>
        <end position="550"/>
    </location>
</feature>
<keyword evidence="3" id="KW-0677">Repeat</keyword>
<feature type="domain" description="C2H2-type" evidence="10">
    <location>
        <begin position="907"/>
        <end position="934"/>
    </location>
</feature>
<dbReference type="SMART" id="SM00355">
    <property type="entry name" value="ZnF_C2H2"/>
    <property type="match status" value="6"/>
</dbReference>
<feature type="domain" description="C2H2-type" evidence="10">
    <location>
        <begin position="967"/>
        <end position="996"/>
    </location>
</feature>
<accession>A0A226F5K3</accession>
<sequence length="1075" mass="122106">MTTPLDRTDQPDFQSFILNPLDIPTILSKILAYLPLHDLRSTRLVNSTWKLESDPYYLEEGIFRFDTSRRIAKLNRYIASYLHEGWRHRNFSLDPTIPTDCLKAFFNICGIFITSLELSKVSHHNFNFLRDTPNLVKLSLRFVVDDVDGSKFVRTLNSDTLQLKNLQIFNVGIRFWRYLLPSEITMVAVYLLQLCRNVTTLKFEEGYCDSQLQNVCVQLISERDELVPNLRNITTSRFGANMVKMLKAMDRPVTGIKCGINLKTEEELNDLEIIMMKFSQTLEVLELDVLEVHKGIGNEFTFVKMPQLRKLAIRFLKHDDANCNLIELIGRKIAMRCCVICSHKFTPHPQPLLDEQLCSLYFIKFLFPQELLSPEQIVSLISNGASISDTVEFCAECHAQILECKSIWGQLNALQEQYSTLKSKIKKQILLITLNRKKKAEGEVDVYTEIRKRLKEVEDDDDAIADLTFADNSSPPPPPICLYGSDVNDNDDDDMGGEPLSPVSPAPSDTPKESIRKHRKTENKKTDVPSSTSRKPAPKRRKTRKSSRKRNLSEEFQLKLEPKCELVIKEEFVSESEEADDDMPELEEDDTEYSSLFIYYSYLVLNITNSEFEIFLEPRKSRSRTPRIKKAKTPVPPIVGDTPIREGKRKYVKKQNVTFNCPICPCPSFPTISLLLTHLQKGHAKEETLPKFWCDEGPCSQARKGFLKAEWLLCHQQEVHNHEKIPPPKTMNVESEKTASDRTVDDKTTTATEHIVEEVNNGTMTTMATEHDKPVAVKSTEHDAHEDNGTMPTTEPDQAVDDNDARPMTTEPDAVDNGTMASTEPPPPEMPSHADRLVMAALEGRTCPKCYKIFVLPSAMREHFDHVHKIMTLNPFMCHICPKSYKRKLNLLQHLKEHEGGDTIPAFGCVSCPRRFRRKVDLDLHARIHTGAAGLLFCSICGMGFRQHFSLKRHNILRHNAGGGETFDCKLCGKKFKIVSHLKQHMASRTHGGMGSAWKRVREKKPKPISNEVLNYSEGYCGSGSEGANAMHHEVEISRSHILQYDVQAGISGGGQGSSSSMSNVQWTGGWWVPP</sequence>
<dbReference type="SUPFAM" id="SSF57667">
    <property type="entry name" value="beta-beta-alpha zinc fingers"/>
    <property type="match status" value="3"/>
</dbReference>
<name>A0A226F5K3_FOLCA</name>
<feature type="region of interest" description="Disordered" evidence="9">
    <location>
        <begin position="1054"/>
        <end position="1075"/>
    </location>
</feature>
<comment type="subcellular location">
    <subcellularLocation>
        <location evidence="1">Nucleus</location>
    </subcellularLocation>
</comment>
<feature type="region of interest" description="Disordered" evidence="9">
    <location>
        <begin position="467"/>
        <end position="554"/>
    </location>
</feature>
<dbReference type="PROSITE" id="PS00028">
    <property type="entry name" value="ZINC_FINGER_C2H2_1"/>
    <property type="match status" value="3"/>
</dbReference>
<dbReference type="PANTHER" id="PTHR24406">
    <property type="entry name" value="TRANSCRIPTIONAL REPRESSOR CTCFL-RELATED"/>
    <property type="match status" value="1"/>
</dbReference>
<evidence type="ECO:0000313" key="12">
    <source>
        <dbReference type="Proteomes" id="UP000198287"/>
    </source>
</evidence>
<dbReference type="InterPro" id="IPR050888">
    <property type="entry name" value="ZnF_C2H2-type_TF"/>
</dbReference>
<dbReference type="OrthoDB" id="10004641at2759"/>
<evidence type="ECO:0000256" key="5">
    <source>
        <dbReference type="ARBA" id="ARBA00022833"/>
    </source>
</evidence>
<evidence type="ECO:0000256" key="6">
    <source>
        <dbReference type="ARBA" id="ARBA00023242"/>
    </source>
</evidence>
<evidence type="ECO:0000256" key="9">
    <source>
        <dbReference type="SAM" id="MobiDB-lite"/>
    </source>
</evidence>
<feature type="compositionally biased region" description="Basic and acidic residues" evidence="9">
    <location>
        <begin position="779"/>
        <end position="788"/>
    </location>
</feature>
<keyword evidence="2" id="KW-0479">Metal-binding</keyword>
<keyword evidence="8" id="KW-0175">Coiled coil</keyword>
<feature type="region of interest" description="Disordered" evidence="9">
    <location>
        <begin position="779"/>
        <end position="833"/>
    </location>
</feature>
<dbReference type="Gene3D" id="3.30.160.60">
    <property type="entry name" value="Classic Zinc Finger"/>
    <property type="match status" value="3"/>
</dbReference>
<evidence type="ECO:0000256" key="7">
    <source>
        <dbReference type="PROSITE-ProRule" id="PRU00042"/>
    </source>
</evidence>
<evidence type="ECO:0000256" key="4">
    <source>
        <dbReference type="ARBA" id="ARBA00022771"/>
    </source>
</evidence>
<keyword evidence="5" id="KW-0862">Zinc</keyword>
<evidence type="ECO:0000313" key="11">
    <source>
        <dbReference type="EMBL" id="OXA64708.1"/>
    </source>
</evidence>
<feature type="compositionally biased region" description="Basic and acidic residues" evidence="9">
    <location>
        <begin position="734"/>
        <end position="747"/>
    </location>
</feature>
<gene>
    <name evidence="11" type="ORF">Fcan01_01166</name>
</gene>
<dbReference type="Proteomes" id="UP000198287">
    <property type="component" value="Unassembled WGS sequence"/>
</dbReference>
<dbReference type="InterPro" id="IPR013087">
    <property type="entry name" value="Znf_C2H2_type"/>
</dbReference>
<feature type="region of interest" description="Disordered" evidence="9">
    <location>
        <begin position="723"/>
        <end position="747"/>
    </location>
</feature>
<evidence type="ECO:0000256" key="8">
    <source>
        <dbReference type="SAM" id="Coils"/>
    </source>
</evidence>
<dbReference type="Pfam" id="PF00096">
    <property type="entry name" value="zf-C2H2"/>
    <property type="match status" value="2"/>
</dbReference>
<dbReference type="InterPro" id="IPR036236">
    <property type="entry name" value="Znf_C2H2_sf"/>
</dbReference>
<dbReference type="GO" id="GO:0008270">
    <property type="term" value="F:zinc ion binding"/>
    <property type="evidence" value="ECO:0007669"/>
    <property type="project" value="UniProtKB-KW"/>
</dbReference>
<reference evidence="11 12" key="1">
    <citation type="submission" date="2015-12" db="EMBL/GenBank/DDBJ databases">
        <title>The genome of Folsomia candida.</title>
        <authorList>
            <person name="Faddeeva A."/>
            <person name="Derks M.F."/>
            <person name="Anvar Y."/>
            <person name="Smit S."/>
            <person name="Van Straalen N."/>
            <person name="Roelofs D."/>
        </authorList>
    </citation>
    <scope>NUCLEOTIDE SEQUENCE [LARGE SCALE GENOMIC DNA]</scope>
    <source>
        <strain evidence="11 12">VU population</strain>
        <tissue evidence="11">Whole body</tissue>
    </source>
</reference>
<proteinExistence type="predicted"/>
<keyword evidence="4 7" id="KW-0863">Zinc-finger</keyword>
<evidence type="ECO:0000256" key="3">
    <source>
        <dbReference type="ARBA" id="ARBA00022737"/>
    </source>
</evidence>
<comment type="caution">
    <text evidence="11">The sequence shown here is derived from an EMBL/GenBank/DDBJ whole genome shotgun (WGS) entry which is preliminary data.</text>
</comment>
<evidence type="ECO:0000256" key="2">
    <source>
        <dbReference type="ARBA" id="ARBA00022723"/>
    </source>
</evidence>
<protein>
    <submittedName>
        <fullName evidence="11">Zinc finger protein 90</fullName>
    </submittedName>
</protein>
<dbReference type="EMBL" id="LNIX01000001">
    <property type="protein sequence ID" value="OXA64708.1"/>
    <property type="molecule type" value="Genomic_DNA"/>
</dbReference>
<dbReference type="GO" id="GO:0005634">
    <property type="term" value="C:nucleus"/>
    <property type="evidence" value="ECO:0007669"/>
    <property type="project" value="UniProtKB-SubCell"/>
</dbReference>
<keyword evidence="6" id="KW-0539">Nucleus</keyword>
<organism evidence="11 12">
    <name type="scientific">Folsomia candida</name>
    <name type="common">Springtail</name>
    <dbReference type="NCBI Taxonomy" id="158441"/>
    <lineage>
        <taxon>Eukaryota</taxon>
        <taxon>Metazoa</taxon>
        <taxon>Ecdysozoa</taxon>
        <taxon>Arthropoda</taxon>
        <taxon>Hexapoda</taxon>
        <taxon>Collembola</taxon>
        <taxon>Entomobryomorpha</taxon>
        <taxon>Isotomoidea</taxon>
        <taxon>Isotomidae</taxon>
        <taxon>Proisotominae</taxon>
        <taxon>Folsomia</taxon>
    </lineage>
</organism>
<dbReference type="PROSITE" id="PS50157">
    <property type="entry name" value="ZINC_FINGER_C2H2_2"/>
    <property type="match status" value="3"/>
</dbReference>
<dbReference type="AlphaFoldDB" id="A0A226F5K3"/>
<keyword evidence="12" id="KW-1185">Reference proteome</keyword>
<feature type="domain" description="C2H2-type" evidence="10">
    <location>
        <begin position="876"/>
        <end position="903"/>
    </location>
</feature>
<feature type="coiled-coil region" evidence="8">
    <location>
        <begin position="411"/>
        <end position="457"/>
    </location>
</feature>
<evidence type="ECO:0000259" key="10">
    <source>
        <dbReference type="PROSITE" id="PS50157"/>
    </source>
</evidence>
<evidence type="ECO:0000256" key="1">
    <source>
        <dbReference type="ARBA" id="ARBA00004123"/>
    </source>
</evidence>